<organism evidence="3 4">
    <name type="scientific">Trapa incisa</name>
    <dbReference type="NCBI Taxonomy" id="236973"/>
    <lineage>
        <taxon>Eukaryota</taxon>
        <taxon>Viridiplantae</taxon>
        <taxon>Streptophyta</taxon>
        <taxon>Embryophyta</taxon>
        <taxon>Tracheophyta</taxon>
        <taxon>Spermatophyta</taxon>
        <taxon>Magnoliopsida</taxon>
        <taxon>eudicotyledons</taxon>
        <taxon>Gunneridae</taxon>
        <taxon>Pentapetalae</taxon>
        <taxon>rosids</taxon>
        <taxon>malvids</taxon>
        <taxon>Myrtales</taxon>
        <taxon>Lythraceae</taxon>
        <taxon>Trapa</taxon>
    </lineage>
</organism>
<dbReference type="PANTHER" id="PTHR34199">
    <property type="entry name" value="NUMOD3 MOTIF FAMILY PROTEIN, EXPRESSED"/>
    <property type="match status" value="1"/>
</dbReference>
<proteinExistence type="predicted"/>
<reference evidence="3 4" key="1">
    <citation type="journal article" date="2023" name="Hortic Res">
        <title>Pangenome of water caltrop reveals structural variations and asymmetric subgenome divergence after allopolyploidization.</title>
        <authorList>
            <person name="Zhang X."/>
            <person name="Chen Y."/>
            <person name="Wang L."/>
            <person name="Yuan Y."/>
            <person name="Fang M."/>
            <person name="Shi L."/>
            <person name="Lu R."/>
            <person name="Comes H.P."/>
            <person name="Ma Y."/>
            <person name="Chen Y."/>
            <person name="Huang G."/>
            <person name="Zhou Y."/>
            <person name="Zheng Z."/>
            <person name="Qiu Y."/>
        </authorList>
    </citation>
    <scope>NUCLEOTIDE SEQUENCE [LARGE SCALE GENOMIC DNA]</scope>
    <source>
        <tissue evidence="3">Roots</tissue>
    </source>
</reference>
<gene>
    <name evidence="3" type="ORF">SAY87_005698</name>
</gene>
<dbReference type="InterPro" id="IPR003611">
    <property type="entry name" value="NUMOD3"/>
</dbReference>
<dbReference type="Pfam" id="PF07460">
    <property type="entry name" value="NUMOD3"/>
    <property type="match status" value="1"/>
</dbReference>
<protein>
    <recommendedName>
        <fullName evidence="2">Nuclease associated modular domain-containing protein</fullName>
    </recommendedName>
</protein>
<evidence type="ECO:0000313" key="4">
    <source>
        <dbReference type="Proteomes" id="UP001345219"/>
    </source>
</evidence>
<evidence type="ECO:0000313" key="3">
    <source>
        <dbReference type="EMBL" id="KAK4760805.1"/>
    </source>
</evidence>
<dbReference type="EMBL" id="JAXIOK010000010">
    <property type="protein sequence ID" value="KAK4760805.1"/>
    <property type="molecule type" value="Genomic_DNA"/>
</dbReference>
<feature type="domain" description="Nuclease associated modular" evidence="2">
    <location>
        <begin position="121"/>
        <end position="149"/>
    </location>
</feature>
<dbReference type="AlphaFoldDB" id="A0AAN7QC47"/>
<feature type="region of interest" description="Disordered" evidence="1">
    <location>
        <begin position="85"/>
        <end position="142"/>
    </location>
</feature>
<sequence length="563" mass="64617">MPLLEIVAVKSNFQSHPGVLRAQPPIHNIFLSRFSYGIDRRLTSIWKSLNIHRKMSSETGRSRLEIKAVSTLELKRLALSEDSSMSRKVSHVCPETSPSTQIVESSSEDSKELDEREKSRRLRISKANKGNTPWNKGRKHSAETLQRIRERTKLAMQNPKVKMKLVNLGHAQSEETRQKISDGVRIGWQKRRRKMVVQEYCYFEWENLIAEASRRGCTDERELQWDSYDTMNEQLEQEWLESIEERKTMLRQKGNKNRPKSLDQRRKIAEAIAAKWADPAYRERVCSGLSRYHGVTVDVERKPRRRPSSSTESPGQSPPKRKSSEEHDTSRRDPKSQIQRIRLKRSNTPLFKDPLASSKLEMIKNIRAERATSETNRTAAIERARFFITEAEKAAKALEVAATRSPAARASLVETKKLIAEAIQSMESIKTRTTCLVESVSLSSNQSLPCPQHHSQVLSELNDQTHGEERKVNGTAVQLQNPEEVTFKAGYEHPESFNQFHLEESVEKDVKSAGLNDCHSWKEVLLPNGIKHPVASSEENLPREPHRTPMKKWVRGRLVEVME</sequence>
<evidence type="ECO:0000256" key="1">
    <source>
        <dbReference type="SAM" id="MobiDB-lite"/>
    </source>
</evidence>
<feature type="region of interest" description="Disordered" evidence="1">
    <location>
        <begin position="297"/>
        <end position="350"/>
    </location>
</feature>
<dbReference type="GO" id="GO:0003677">
    <property type="term" value="F:DNA binding"/>
    <property type="evidence" value="ECO:0007669"/>
    <property type="project" value="InterPro"/>
</dbReference>
<feature type="compositionally biased region" description="Basic and acidic residues" evidence="1">
    <location>
        <begin position="322"/>
        <end position="335"/>
    </location>
</feature>
<accession>A0AAN7QC47</accession>
<dbReference type="PANTHER" id="PTHR34199:SF2">
    <property type="entry name" value="NUMOD3 MOTIF FAMILY PROTEIN, EXPRESSED"/>
    <property type="match status" value="1"/>
</dbReference>
<dbReference type="Proteomes" id="UP001345219">
    <property type="component" value="Chromosome 5"/>
</dbReference>
<keyword evidence="4" id="KW-1185">Reference proteome</keyword>
<name>A0AAN7QC47_9MYRT</name>
<evidence type="ECO:0000259" key="2">
    <source>
        <dbReference type="Pfam" id="PF07460"/>
    </source>
</evidence>
<comment type="caution">
    <text evidence="3">The sequence shown here is derived from an EMBL/GenBank/DDBJ whole genome shotgun (WGS) entry which is preliminary data.</text>
</comment>
<feature type="compositionally biased region" description="Basic and acidic residues" evidence="1">
    <location>
        <begin position="108"/>
        <end position="118"/>
    </location>
</feature>